<dbReference type="GeneID" id="66082146"/>
<keyword evidence="2" id="KW-1185">Reference proteome</keyword>
<dbReference type="AlphaFoldDB" id="A0A9P7RNU6"/>
<sequence>MATLLQSIVGYPTEQEVILLSCSTDSDVYISYRDRRFINDLLPPELLCEIFILAHASHPLTSIFRNPLHHLAQPLILRNVCKRWKFLAESTRLLWTQFEISLMTGPSLTCSSNLVPYRCLEKAREMMKRWLKFACSNLDLDPDVTYRYPGLRFTFETGGLGLSHGTPIERVILKVLTDFSPHWQHVTIRIPIIHMARYLDLSPVRGRINRLESLTLDGNDTYSTSDAIPNKLLDLFEIAPRLARLSLDGFYDVALRMPFEQLKRVSIKDMNTLDSYHLLRGSANSVETASVSPLWTHMGRSSTLPLVVLPRLTALQYINNGDTMQAINWAKEIFRHLETPNLHTLILHDCFHRSSYREAFKMVLRSQSKCSIKHIELRGIGGNEPSDIFSLLDFTTSSVEYLLVEGILGVVASRPSRMYQQYVQELVTTTEVITHLAAKIQSHRDGFVKLNGLVLKLTIHGGEVFIGISCLRALYEAVLTRNKTKKDGNPVKLRLRIRISGSSDKFLQDMRRELEDVAGGLNLRGDEVLLEHA</sequence>
<organism evidence="1 2">
    <name type="scientific">Marasmius oreades</name>
    <name type="common">fairy-ring Marasmius</name>
    <dbReference type="NCBI Taxonomy" id="181124"/>
    <lineage>
        <taxon>Eukaryota</taxon>
        <taxon>Fungi</taxon>
        <taxon>Dikarya</taxon>
        <taxon>Basidiomycota</taxon>
        <taxon>Agaricomycotina</taxon>
        <taxon>Agaricomycetes</taxon>
        <taxon>Agaricomycetidae</taxon>
        <taxon>Agaricales</taxon>
        <taxon>Marasmiineae</taxon>
        <taxon>Marasmiaceae</taxon>
        <taxon>Marasmius</taxon>
    </lineage>
</organism>
<protein>
    <recommendedName>
        <fullName evidence="3">F-box domain-containing protein</fullName>
    </recommendedName>
</protein>
<proteinExistence type="predicted"/>
<dbReference type="Proteomes" id="UP001049176">
    <property type="component" value="Chromosome 9"/>
</dbReference>
<dbReference type="EMBL" id="CM032189">
    <property type="protein sequence ID" value="KAG7087089.1"/>
    <property type="molecule type" value="Genomic_DNA"/>
</dbReference>
<comment type="caution">
    <text evidence="1">The sequence shown here is derived from an EMBL/GenBank/DDBJ whole genome shotgun (WGS) entry which is preliminary data.</text>
</comment>
<dbReference type="RefSeq" id="XP_043003560.1">
    <property type="nucleotide sequence ID" value="XM_043158216.1"/>
</dbReference>
<dbReference type="OrthoDB" id="2886770at2759"/>
<dbReference type="KEGG" id="more:E1B28_013071"/>
<evidence type="ECO:0000313" key="1">
    <source>
        <dbReference type="EMBL" id="KAG7087089.1"/>
    </source>
</evidence>
<evidence type="ECO:0000313" key="2">
    <source>
        <dbReference type="Proteomes" id="UP001049176"/>
    </source>
</evidence>
<accession>A0A9P7RNU6</accession>
<gene>
    <name evidence="1" type="ORF">E1B28_013071</name>
</gene>
<evidence type="ECO:0008006" key="3">
    <source>
        <dbReference type="Google" id="ProtNLM"/>
    </source>
</evidence>
<name>A0A9P7RNU6_9AGAR</name>
<reference evidence="1" key="1">
    <citation type="journal article" date="2021" name="Genome Biol. Evol.">
        <title>The assembled and annotated genome of the fairy-ring fungus Marasmius oreades.</title>
        <authorList>
            <person name="Hiltunen M."/>
            <person name="Ament-Velasquez S.L."/>
            <person name="Johannesson H."/>
        </authorList>
    </citation>
    <scope>NUCLEOTIDE SEQUENCE</scope>
    <source>
        <strain evidence="1">03SP1</strain>
    </source>
</reference>